<dbReference type="EMBL" id="KZ679134">
    <property type="protein sequence ID" value="PTB75052.1"/>
    <property type="molecule type" value="Genomic_DNA"/>
</dbReference>
<dbReference type="Proteomes" id="UP000240760">
    <property type="component" value="Unassembled WGS sequence"/>
</dbReference>
<name>A0A2T4C0F4_TRILO</name>
<proteinExistence type="predicted"/>
<feature type="region of interest" description="Disordered" evidence="1">
    <location>
        <begin position="54"/>
        <end position="113"/>
    </location>
</feature>
<evidence type="ECO:0000313" key="3">
    <source>
        <dbReference type="Proteomes" id="UP000240760"/>
    </source>
</evidence>
<evidence type="ECO:0000313" key="2">
    <source>
        <dbReference type="EMBL" id="PTB75052.1"/>
    </source>
</evidence>
<gene>
    <name evidence="2" type="ORF">M440DRAFT_1267672</name>
</gene>
<dbReference type="AlphaFoldDB" id="A0A2T4C0F4"/>
<keyword evidence="3" id="KW-1185">Reference proteome</keyword>
<reference evidence="2 3" key="1">
    <citation type="submission" date="2016-07" db="EMBL/GenBank/DDBJ databases">
        <title>Multiple horizontal gene transfer events from other fungi enriched the ability of initially mycotrophic Trichoderma (Ascomycota) to feed on dead plant biomass.</title>
        <authorList>
            <consortium name="DOE Joint Genome Institute"/>
            <person name="Aerts A."/>
            <person name="Atanasova L."/>
            <person name="Chenthamara K."/>
            <person name="Zhang J."/>
            <person name="Grujic M."/>
            <person name="Henrissat B."/>
            <person name="Kuo A."/>
            <person name="Salamov A."/>
            <person name="Lipzen A."/>
            <person name="Labutti K."/>
            <person name="Barry K."/>
            <person name="Miao Y."/>
            <person name="Rahimi M.J."/>
            <person name="Shen Q."/>
            <person name="Grigoriev I.V."/>
            <person name="Kubicek C.P."/>
            <person name="Druzhinina I.S."/>
        </authorList>
    </citation>
    <scope>NUCLEOTIDE SEQUENCE [LARGE SCALE GENOMIC DNA]</scope>
    <source>
        <strain evidence="2 3">ATCC 18648</strain>
    </source>
</reference>
<accession>A0A2T4C0F4</accession>
<protein>
    <submittedName>
        <fullName evidence="2">Uncharacterized protein</fullName>
    </submittedName>
</protein>
<organism evidence="2 3">
    <name type="scientific">Trichoderma longibrachiatum ATCC 18648</name>
    <dbReference type="NCBI Taxonomy" id="983965"/>
    <lineage>
        <taxon>Eukaryota</taxon>
        <taxon>Fungi</taxon>
        <taxon>Dikarya</taxon>
        <taxon>Ascomycota</taxon>
        <taxon>Pezizomycotina</taxon>
        <taxon>Sordariomycetes</taxon>
        <taxon>Hypocreomycetidae</taxon>
        <taxon>Hypocreales</taxon>
        <taxon>Hypocreaceae</taxon>
        <taxon>Trichoderma</taxon>
    </lineage>
</organism>
<evidence type="ECO:0000256" key="1">
    <source>
        <dbReference type="SAM" id="MobiDB-lite"/>
    </source>
</evidence>
<sequence length="113" mass="12695">MCVLLTYYCRIPIISQHSSPLNRDPASFCMLSSPSHRARFGILSAMRRTDAMLSRPRFPAARPTAKVSEHQKSFSTQALTKHEWKRDPPAATAPVAGSSRSPQSLQLGRRWED</sequence>